<sequence length="92" mass="11063">MTSRKPDVHLRRFSSGRACPSHFRHQRKRERERERVAEKSRVSKGNRRWQIQRTFSLLCAIMGLEWSRRDLLEMMPQGLFFLALWAVHVTLV</sequence>
<name>A0ACC2KB99_PERAE</name>
<comment type="caution">
    <text evidence="1">The sequence shown here is derived from an EMBL/GenBank/DDBJ whole genome shotgun (WGS) entry which is preliminary data.</text>
</comment>
<dbReference type="Proteomes" id="UP001234297">
    <property type="component" value="Chromosome 4"/>
</dbReference>
<proteinExistence type="predicted"/>
<evidence type="ECO:0000313" key="1">
    <source>
        <dbReference type="EMBL" id="KAJ8618390.1"/>
    </source>
</evidence>
<organism evidence="1 2">
    <name type="scientific">Persea americana</name>
    <name type="common">Avocado</name>
    <dbReference type="NCBI Taxonomy" id="3435"/>
    <lineage>
        <taxon>Eukaryota</taxon>
        <taxon>Viridiplantae</taxon>
        <taxon>Streptophyta</taxon>
        <taxon>Embryophyta</taxon>
        <taxon>Tracheophyta</taxon>
        <taxon>Spermatophyta</taxon>
        <taxon>Magnoliopsida</taxon>
        <taxon>Magnoliidae</taxon>
        <taxon>Laurales</taxon>
        <taxon>Lauraceae</taxon>
        <taxon>Persea</taxon>
    </lineage>
</organism>
<reference evidence="1 2" key="1">
    <citation type="journal article" date="2022" name="Hortic Res">
        <title>A haplotype resolved chromosomal level avocado genome allows analysis of novel avocado genes.</title>
        <authorList>
            <person name="Nath O."/>
            <person name="Fletcher S.J."/>
            <person name="Hayward A."/>
            <person name="Shaw L.M."/>
            <person name="Masouleh A.K."/>
            <person name="Furtado A."/>
            <person name="Henry R.J."/>
            <person name="Mitter N."/>
        </authorList>
    </citation>
    <scope>NUCLEOTIDE SEQUENCE [LARGE SCALE GENOMIC DNA]</scope>
    <source>
        <strain evidence="2">cv. Hass</strain>
    </source>
</reference>
<keyword evidence="2" id="KW-1185">Reference proteome</keyword>
<protein>
    <submittedName>
        <fullName evidence="1">Uncharacterized protein</fullName>
    </submittedName>
</protein>
<evidence type="ECO:0000313" key="2">
    <source>
        <dbReference type="Proteomes" id="UP001234297"/>
    </source>
</evidence>
<accession>A0ACC2KB99</accession>
<gene>
    <name evidence="1" type="ORF">MRB53_014576</name>
</gene>
<dbReference type="EMBL" id="CM056812">
    <property type="protein sequence ID" value="KAJ8618390.1"/>
    <property type="molecule type" value="Genomic_DNA"/>
</dbReference>